<dbReference type="NCBIfam" id="NF038310">
    <property type="entry name" value="lysogeny_AimR"/>
    <property type="match status" value="1"/>
</dbReference>
<organism evidence="1 2">
    <name type="scientific">Paranoxybacillus vitaminiphilus</name>
    <dbReference type="NCBI Taxonomy" id="581036"/>
    <lineage>
        <taxon>Bacteria</taxon>
        <taxon>Bacillati</taxon>
        <taxon>Bacillota</taxon>
        <taxon>Bacilli</taxon>
        <taxon>Bacillales</taxon>
        <taxon>Anoxybacillaceae</taxon>
        <taxon>Paranoxybacillus</taxon>
    </lineage>
</organism>
<keyword evidence="2" id="KW-1185">Reference proteome</keyword>
<comment type="caution">
    <text evidence="1">The sequence shown here is derived from an EMBL/GenBank/DDBJ whole genome shotgun (WGS) entry which is preliminary data.</text>
</comment>
<protein>
    <recommendedName>
        <fullName evidence="3">HTH cro/C1-type domain-containing protein</fullName>
    </recommendedName>
</protein>
<sequence>MKYVISQIEQELERKEISKFYLARMLNLTVACINECFRGTRKFHFRDFLRIVHLLFDDKRQQHRLIAEYCLSSENKEDVREAMEWASNNGFYELLFRLIDIYPSNFSDLYSLLLKRNQGQLSPIQFYNELEMIKFKMGKEIEIPETQVLIKILSMYSFLDLHSYSLILPIADHALNLSKQIMNYYIRESYMMRIKEIMAIHYMKQLQLENAVRIAREIINISNFDNFPLSVNFMLCLLAEMYVYSDYHKSIYYIEKAIEHFNRLELSENFMNRKHMLLAVHDFIKITNGVYQNLYLLGETEQAYYLSVQPDKESKERAL</sequence>
<dbReference type="Pfam" id="PF22871">
    <property type="entry name" value="AimR"/>
    <property type="match status" value="1"/>
</dbReference>
<evidence type="ECO:0000313" key="2">
    <source>
        <dbReference type="Proteomes" id="UP000248555"/>
    </source>
</evidence>
<evidence type="ECO:0008006" key="3">
    <source>
        <dbReference type="Google" id="ProtNLM"/>
    </source>
</evidence>
<dbReference type="Proteomes" id="UP000248555">
    <property type="component" value="Unassembled WGS sequence"/>
</dbReference>
<proteinExistence type="predicted"/>
<dbReference type="InterPro" id="IPR047705">
    <property type="entry name" value="AimR-like"/>
</dbReference>
<dbReference type="EMBL" id="QLMH01000007">
    <property type="protein sequence ID" value="RAK19147.1"/>
    <property type="molecule type" value="Genomic_DNA"/>
</dbReference>
<evidence type="ECO:0000313" key="1">
    <source>
        <dbReference type="EMBL" id="RAK19147.1"/>
    </source>
</evidence>
<dbReference type="OrthoDB" id="2898304at2"/>
<dbReference type="AlphaFoldDB" id="A0A327YFA5"/>
<gene>
    <name evidence="1" type="ORF">B0I26_10764</name>
</gene>
<reference evidence="1 2" key="1">
    <citation type="submission" date="2018-06" db="EMBL/GenBank/DDBJ databases">
        <title>Genomic Encyclopedia of Type Strains, Phase III (KMG-III): the genomes of soil and plant-associated and newly described type strains.</title>
        <authorList>
            <person name="Whitman W."/>
        </authorList>
    </citation>
    <scope>NUCLEOTIDE SEQUENCE [LARGE SCALE GENOMIC DNA]</scope>
    <source>
        <strain evidence="1 2">CGMCC 1.8979</strain>
    </source>
</reference>
<accession>A0A327YFA5</accession>
<name>A0A327YFA5_9BACL</name>